<evidence type="ECO:0000313" key="3">
    <source>
        <dbReference type="Proteomes" id="UP001287286"/>
    </source>
</evidence>
<keyword evidence="3" id="KW-1185">Reference proteome</keyword>
<dbReference type="Proteomes" id="UP001287286">
    <property type="component" value="Unassembled WGS sequence"/>
</dbReference>
<comment type="caution">
    <text evidence="2">The sequence shown here is derived from an EMBL/GenBank/DDBJ whole genome shotgun (WGS) entry which is preliminary data.</text>
</comment>
<gene>
    <name evidence="2" type="ORF">Purlil1_4738</name>
</gene>
<accession>A0ABR0C613</accession>
<protein>
    <submittedName>
        <fullName evidence="2">Uncharacterized protein</fullName>
    </submittedName>
</protein>
<reference evidence="2 3" key="1">
    <citation type="journal article" date="2024" name="Microbiol. Resour. Announc.">
        <title>Genome annotations for the ascomycete fungi Trichoderma harzianum, Trichoderma aggressivum, and Purpureocillium lilacinum.</title>
        <authorList>
            <person name="Beijen E.P.W."/>
            <person name="Ohm R.A."/>
        </authorList>
    </citation>
    <scope>NUCLEOTIDE SEQUENCE [LARGE SCALE GENOMIC DNA]</scope>
    <source>
        <strain evidence="2 3">CBS 150709</strain>
    </source>
</reference>
<evidence type="ECO:0000313" key="2">
    <source>
        <dbReference type="EMBL" id="KAK4091158.1"/>
    </source>
</evidence>
<feature type="region of interest" description="Disordered" evidence="1">
    <location>
        <begin position="319"/>
        <end position="355"/>
    </location>
</feature>
<name>A0ABR0C613_PURLI</name>
<evidence type="ECO:0000256" key="1">
    <source>
        <dbReference type="SAM" id="MobiDB-lite"/>
    </source>
</evidence>
<dbReference type="EMBL" id="JAWRVI010000013">
    <property type="protein sequence ID" value="KAK4091158.1"/>
    <property type="molecule type" value="Genomic_DNA"/>
</dbReference>
<proteinExistence type="predicted"/>
<sequence length="460" mass="49133">MCSAAGEAARVIRELVSHLLGPDFDYSCVRVDIRWCSVSASSNCPPGRSATRHLPGPLAHRRRIVLQTWTVDVGPEPTDWADPVAAEAAAAAAGRPWDLSEVKTGRRLSGNDAGSACSLLAGYEAKMLMLGVVAPGARVHRPIPRAPLHPHQVKGASGVGQCCRGLQCGLQSGLQKGAPGAASVTSMDGWLVPSLPEALPGCRFRVQPGGHSPGRRLPSQGVVCGFKFGASRAQGLPQSRSCLPPSSAKHPRVGCTMDCTLVVKNRAVIHVSLVGSFHLLLPQHAVSPRRHLPQQWVPTRACPPTPPAPARLCHRVPSVCPHHHQRPPPPQPRRVSTTVARKPAKGPPGWATNRAPAAACNGTTFKIPQRLTELQTGTQRDSICLWPQTLLASTPDTPQTLCLSRSYPLTLPALNVPPSNIIPRGSSSLSLVRHVHSRIRQWTIRCPDAPAPNSRRAVLD</sequence>
<organism evidence="2 3">
    <name type="scientific">Purpureocillium lilacinum</name>
    <name type="common">Paecilomyces lilacinus</name>
    <dbReference type="NCBI Taxonomy" id="33203"/>
    <lineage>
        <taxon>Eukaryota</taxon>
        <taxon>Fungi</taxon>
        <taxon>Dikarya</taxon>
        <taxon>Ascomycota</taxon>
        <taxon>Pezizomycotina</taxon>
        <taxon>Sordariomycetes</taxon>
        <taxon>Hypocreomycetidae</taxon>
        <taxon>Hypocreales</taxon>
        <taxon>Ophiocordycipitaceae</taxon>
        <taxon>Purpureocillium</taxon>
    </lineage>
</organism>